<dbReference type="PANTHER" id="PTHR43449:SF1">
    <property type="entry name" value="POLYMERASE BETA NUCLEOTIDYLTRANSFERASE DOMAIN-CONTAINING PROTEIN"/>
    <property type="match status" value="1"/>
</dbReference>
<dbReference type="GO" id="GO:0016740">
    <property type="term" value="F:transferase activity"/>
    <property type="evidence" value="ECO:0007669"/>
    <property type="project" value="UniProtKB-KW"/>
</dbReference>
<dbReference type="InterPro" id="IPR041633">
    <property type="entry name" value="Polbeta"/>
</dbReference>
<proteinExistence type="predicted"/>
<organism evidence="2 3">
    <name type="scientific">Desulforamulus aeronauticus DSM 10349</name>
    <dbReference type="NCBI Taxonomy" id="1121421"/>
    <lineage>
        <taxon>Bacteria</taxon>
        <taxon>Bacillati</taxon>
        <taxon>Bacillota</taxon>
        <taxon>Clostridia</taxon>
        <taxon>Eubacteriales</taxon>
        <taxon>Peptococcaceae</taxon>
        <taxon>Desulforamulus</taxon>
    </lineage>
</organism>
<dbReference type="PANTHER" id="PTHR43449">
    <property type="entry name" value="NUCLEOTIDYLTRANSFERASE"/>
    <property type="match status" value="1"/>
</dbReference>
<protein>
    <submittedName>
        <fullName evidence="2">Predicted nucleotidyltransferase</fullName>
    </submittedName>
</protein>
<name>A0A1M6SF62_9FIRM</name>
<dbReference type="Gene3D" id="3.30.460.10">
    <property type="entry name" value="Beta Polymerase, domain 2"/>
    <property type="match status" value="1"/>
</dbReference>
<sequence length="108" mass="12195">MVKKQVDIVIKKYIEQLRVNKIAVKKAILYGSYANGTPDNDSDIDLAIVANDFGENRLNEALLLRKLTRGIDLDISPRPYSVKQYQSATQGDFLYDEIICKGKIVFEG</sequence>
<dbReference type="Proteomes" id="UP000183997">
    <property type="component" value="Unassembled WGS sequence"/>
</dbReference>
<keyword evidence="2" id="KW-0808">Transferase</keyword>
<dbReference type="EMBL" id="FRAR01000013">
    <property type="protein sequence ID" value="SHK43361.1"/>
    <property type="molecule type" value="Genomic_DNA"/>
</dbReference>
<reference evidence="3" key="1">
    <citation type="submission" date="2016-11" db="EMBL/GenBank/DDBJ databases">
        <authorList>
            <person name="Varghese N."/>
            <person name="Submissions S."/>
        </authorList>
    </citation>
    <scope>NUCLEOTIDE SEQUENCE [LARGE SCALE GENOMIC DNA]</scope>
    <source>
        <strain evidence="3">DSM 10349</strain>
    </source>
</reference>
<dbReference type="AlphaFoldDB" id="A0A1M6SF62"/>
<accession>A0A1M6SF62</accession>
<keyword evidence="3" id="KW-1185">Reference proteome</keyword>
<dbReference type="RefSeq" id="WP_072913424.1">
    <property type="nucleotide sequence ID" value="NZ_FRAR01000013.1"/>
</dbReference>
<evidence type="ECO:0000313" key="2">
    <source>
        <dbReference type="EMBL" id="SHK43361.1"/>
    </source>
</evidence>
<feature type="domain" description="Polymerase beta nucleotidyltransferase" evidence="1">
    <location>
        <begin position="14"/>
        <end position="107"/>
    </location>
</feature>
<gene>
    <name evidence="2" type="ORF">SAMN02745123_01854</name>
</gene>
<dbReference type="OrthoDB" id="9816197at2"/>
<dbReference type="CDD" id="cd05403">
    <property type="entry name" value="NT_KNTase_like"/>
    <property type="match status" value="1"/>
</dbReference>
<evidence type="ECO:0000259" key="1">
    <source>
        <dbReference type="Pfam" id="PF18765"/>
    </source>
</evidence>
<dbReference type="InterPro" id="IPR043519">
    <property type="entry name" value="NT_sf"/>
</dbReference>
<dbReference type="SUPFAM" id="SSF81301">
    <property type="entry name" value="Nucleotidyltransferase"/>
    <property type="match status" value="1"/>
</dbReference>
<evidence type="ECO:0000313" key="3">
    <source>
        <dbReference type="Proteomes" id="UP000183997"/>
    </source>
</evidence>
<dbReference type="Pfam" id="PF18765">
    <property type="entry name" value="Polbeta"/>
    <property type="match status" value="1"/>
</dbReference>
<dbReference type="STRING" id="1121421.SAMN02745123_01854"/>